<keyword evidence="4 7" id="KW-0371">Homeobox</keyword>
<evidence type="ECO:0000256" key="8">
    <source>
        <dbReference type="RuleBase" id="RU000682"/>
    </source>
</evidence>
<dbReference type="CDD" id="cd00086">
    <property type="entry name" value="homeodomain"/>
    <property type="match status" value="1"/>
</dbReference>
<evidence type="ECO:0000256" key="5">
    <source>
        <dbReference type="ARBA" id="ARBA00023242"/>
    </source>
</evidence>
<reference evidence="11" key="1">
    <citation type="submission" date="2020-07" db="EMBL/GenBank/DDBJ databases">
        <title>Multicomponent nature underlies the extraordinary mechanical properties of spider dragline silk.</title>
        <authorList>
            <person name="Kono N."/>
            <person name="Nakamura H."/>
            <person name="Mori M."/>
            <person name="Yoshida Y."/>
            <person name="Ohtoshi R."/>
            <person name="Malay A.D."/>
            <person name="Moran D.A.P."/>
            <person name="Tomita M."/>
            <person name="Numata K."/>
            <person name="Arakawa K."/>
        </authorList>
    </citation>
    <scope>NUCLEOTIDE SEQUENCE</scope>
</reference>
<keyword evidence="2" id="KW-0217">Developmental protein</keyword>
<name>A0A8X6LH55_TRICU</name>
<feature type="DNA-binding region" description="Homeobox" evidence="7">
    <location>
        <begin position="183"/>
        <end position="242"/>
    </location>
</feature>
<feature type="domain" description="Homeobox" evidence="10">
    <location>
        <begin position="181"/>
        <end position="241"/>
    </location>
</feature>
<dbReference type="PANTHER" id="PTHR24338:SF0">
    <property type="entry name" value="MUSCLE SEGMENTATION HOMEOBOX"/>
    <property type="match status" value="1"/>
</dbReference>
<dbReference type="SMART" id="SM00389">
    <property type="entry name" value="HOX"/>
    <property type="match status" value="1"/>
</dbReference>
<evidence type="ECO:0000256" key="1">
    <source>
        <dbReference type="ARBA" id="ARBA00004123"/>
    </source>
</evidence>
<evidence type="ECO:0000256" key="6">
    <source>
        <dbReference type="ARBA" id="ARBA00038425"/>
    </source>
</evidence>
<dbReference type="InterPro" id="IPR017970">
    <property type="entry name" value="Homeobox_CS"/>
</dbReference>
<dbReference type="EMBL" id="BMAO01006389">
    <property type="protein sequence ID" value="GFR08212.1"/>
    <property type="molecule type" value="Genomic_DNA"/>
</dbReference>
<dbReference type="PANTHER" id="PTHR24338">
    <property type="entry name" value="HOMEOBOX PROTEIN MSX"/>
    <property type="match status" value="1"/>
</dbReference>
<feature type="region of interest" description="Disordered" evidence="9">
    <location>
        <begin position="58"/>
        <end position="83"/>
    </location>
</feature>
<evidence type="ECO:0000313" key="12">
    <source>
        <dbReference type="Proteomes" id="UP000887116"/>
    </source>
</evidence>
<feature type="compositionally biased region" description="Basic and acidic residues" evidence="9">
    <location>
        <begin position="8"/>
        <end position="21"/>
    </location>
</feature>
<dbReference type="OrthoDB" id="6159439at2759"/>
<dbReference type="PROSITE" id="PS50071">
    <property type="entry name" value="HOMEOBOX_2"/>
    <property type="match status" value="1"/>
</dbReference>
<dbReference type="SUPFAM" id="SSF46689">
    <property type="entry name" value="Homeodomain-like"/>
    <property type="match status" value="1"/>
</dbReference>
<dbReference type="InterPro" id="IPR050674">
    <property type="entry name" value="Msh_Homeobox_Regulators"/>
</dbReference>
<dbReference type="Proteomes" id="UP000887116">
    <property type="component" value="Unassembled WGS sequence"/>
</dbReference>
<comment type="similarity">
    <text evidence="6">Belongs to the Msh homeobox family.</text>
</comment>
<evidence type="ECO:0000256" key="2">
    <source>
        <dbReference type="ARBA" id="ARBA00022473"/>
    </source>
</evidence>
<accession>A0A8X6LH55</accession>
<dbReference type="GO" id="GO:0048598">
    <property type="term" value="P:embryonic morphogenesis"/>
    <property type="evidence" value="ECO:0007669"/>
    <property type="project" value="TreeGrafter"/>
</dbReference>
<dbReference type="PRINTS" id="PR00024">
    <property type="entry name" value="HOMEOBOX"/>
</dbReference>
<evidence type="ECO:0000256" key="9">
    <source>
        <dbReference type="SAM" id="MobiDB-lite"/>
    </source>
</evidence>
<evidence type="ECO:0000256" key="7">
    <source>
        <dbReference type="PROSITE-ProRule" id="PRU00108"/>
    </source>
</evidence>
<comment type="subcellular location">
    <subcellularLocation>
        <location evidence="1 7 8">Nucleus</location>
    </subcellularLocation>
</comment>
<keyword evidence="5 7" id="KW-0539">Nucleus</keyword>
<dbReference type="InterPro" id="IPR020479">
    <property type="entry name" value="HD_metazoa"/>
</dbReference>
<evidence type="ECO:0000259" key="10">
    <source>
        <dbReference type="PROSITE" id="PS50071"/>
    </source>
</evidence>
<dbReference type="InterPro" id="IPR009057">
    <property type="entry name" value="Homeodomain-like_sf"/>
</dbReference>
<feature type="region of interest" description="Disordered" evidence="9">
    <location>
        <begin position="1"/>
        <end position="21"/>
    </location>
</feature>
<dbReference type="GO" id="GO:0000977">
    <property type="term" value="F:RNA polymerase II transcription regulatory region sequence-specific DNA binding"/>
    <property type="evidence" value="ECO:0007669"/>
    <property type="project" value="TreeGrafter"/>
</dbReference>
<comment type="caution">
    <text evidence="11">The sequence shown here is derived from an EMBL/GenBank/DDBJ whole genome shotgun (WGS) entry which is preliminary data.</text>
</comment>
<organism evidence="11 12">
    <name type="scientific">Trichonephila clavata</name>
    <name type="common">Joro spider</name>
    <name type="synonym">Nephila clavata</name>
    <dbReference type="NCBI Taxonomy" id="2740835"/>
    <lineage>
        <taxon>Eukaryota</taxon>
        <taxon>Metazoa</taxon>
        <taxon>Ecdysozoa</taxon>
        <taxon>Arthropoda</taxon>
        <taxon>Chelicerata</taxon>
        <taxon>Arachnida</taxon>
        <taxon>Araneae</taxon>
        <taxon>Araneomorphae</taxon>
        <taxon>Entelegynae</taxon>
        <taxon>Araneoidea</taxon>
        <taxon>Nephilidae</taxon>
        <taxon>Trichonephila</taxon>
    </lineage>
</organism>
<evidence type="ECO:0000256" key="4">
    <source>
        <dbReference type="ARBA" id="ARBA00023155"/>
    </source>
</evidence>
<dbReference type="GO" id="GO:0000981">
    <property type="term" value="F:DNA-binding transcription factor activity, RNA polymerase II-specific"/>
    <property type="evidence" value="ECO:0007669"/>
    <property type="project" value="InterPro"/>
</dbReference>
<dbReference type="Gene3D" id="1.10.10.60">
    <property type="entry name" value="Homeodomain-like"/>
    <property type="match status" value="1"/>
</dbReference>
<dbReference type="PROSITE" id="PS00027">
    <property type="entry name" value="HOMEOBOX_1"/>
    <property type="match status" value="1"/>
</dbReference>
<dbReference type="AlphaFoldDB" id="A0A8X6LH55"/>
<dbReference type="InterPro" id="IPR001356">
    <property type="entry name" value="HD"/>
</dbReference>
<sequence length="291" mass="34485">MENQASEHIVEDENDSKRKTEKHISFSVSNLLSSSNTECSENLQSIRYKNEFKTFESEPQLLQRTSHHRNENSRTKNKTEQSLYEKNTRYATKQNGNPSSSFHSLTVDSIPKDFKFYNEHFLRNFAPFWHFKPVQFNNLPYQMLNGWPQFVPQVNSKDTNGGSLNSRNTPNLESVKLRRHTKHRKPRTPFTTQQLLKLENKFRSKQYLSIAERAEFSNSLQLTEAQVKIWFQNRRAKERRLKETEMEKLRISNRVPSYVPSMFFHQPIIPPLSMHTLSAFNMYTNMADEWN</sequence>
<gene>
    <name evidence="11" type="primary">msxc</name>
    <name evidence="11" type="ORF">TNCT_644591</name>
</gene>
<keyword evidence="12" id="KW-1185">Reference proteome</keyword>
<dbReference type="Pfam" id="PF00046">
    <property type="entry name" value="Homeodomain"/>
    <property type="match status" value="1"/>
</dbReference>
<evidence type="ECO:0000313" key="11">
    <source>
        <dbReference type="EMBL" id="GFR08212.1"/>
    </source>
</evidence>
<dbReference type="GO" id="GO:0005634">
    <property type="term" value="C:nucleus"/>
    <property type="evidence" value="ECO:0007669"/>
    <property type="project" value="UniProtKB-SubCell"/>
</dbReference>
<proteinExistence type="inferred from homology"/>
<feature type="compositionally biased region" description="Basic and acidic residues" evidence="9">
    <location>
        <begin position="68"/>
        <end position="79"/>
    </location>
</feature>
<protein>
    <submittedName>
        <fullName evidence="11">Homeobox protein MSH-C</fullName>
    </submittedName>
</protein>
<evidence type="ECO:0000256" key="3">
    <source>
        <dbReference type="ARBA" id="ARBA00023125"/>
    </source>
</evidence>
<keyword evidence="3 7" id="KW-0238">DNA-binding</keyword>